<dbReference type="Pfam" id="PF08443">
    <property type="entry name" value="RimK"/>
    <property type="match status" value="1"/>
</dbReference>
<dbReference type="InterPro" id="IPR013651">
    <property type="entry name" value="ATP-grasp_RimK-type"/>
</dbReference>
<keyword evidence="3" id="KW-1185">Reference proteome</keyword>
<dbReference type="OrthoDB" id="583309at2"/>
<reference evidence="2 3" key="1">
    <citation type="journal article" date="2013" name="Int. J. Syst. Evol. Microbiol.">
        <title>Kordia antarctica sp. nov., isolated from Antarctic seawater.</title>
        <authorList>
            <person name="Baek K."/>
            <person name="Choi A."/>
            <person name="Kang I."/>
            <person name="Lee K."/>
            <person name="Cho J.C."/>
        </authorList>
    </citation>
    <scope>NUCLEOTIDE SEQUENCE [LARGE SCALE GENOMIC DNA]</scope>
    <source>
        <strain evidence="2 3">IMCC3317</strain>
    </source>
</reference>
<dbReference type="PANTHER" id="PTHR21621">
    <property type="entry name" value="RIBOSOMAL PROTEIN S6 MODIFICATION PROTEIN"/>
    <property type="match status" value="1"/>
</dbReference>
<dbReference type="Proteomes" id="UP000464657">
    <property type="component" value="Chromosome"/>
</dbReference>
<dbReference type="Gene3D" id="3.30.470.20">
    <property type="entry name" value="ATP-grasp fold, B domain"/>
    <property type="match status" value="1"/>
</dbReference>
<accession>A0A7L4ZQR4</accession>
<organism evidence="2 3">
    <name type="scientific">Kordia antarctica</name>
    <dbReference type="NCBI Taxonomy" id="1218801"/>
    <lineage>
        <taxon>Bacteria</taxon>
        <taxon>Pseudomonadati</taxon>
        <taxon>Bacteroidota</taxon>
        <taxon>Flavobacteriia</taxon>
        <taxon>Flavobacteriales</taxon>
        <taxon>Flavobacteriaceae</taxon>
        <taxon>Kordia</taxon>
    </lineage>
</organism>
<dbReference type="RefSeq" id="WP_160131346.1">
    <property type="nucleotide sequence ID" value="NZ_CP019288.1"/>
</dbReference>
<dbReference type="PANTHER" id="PTHR21621:SF0">
    <property type="entry name" value="BETA-CITRYLGLUTAMATE SYNTHASE B-RELATED"/>
    <property type="match status" value="1"/>
</dbReference>
<dbReference type="EMBL" id="CP019288">
    <property type="protein sequence ID" value="QHI38819.1"/>
    <property type="molecule type" value="Genomic_DNA"/>
</dbReference>
<dbReference type="SUPFAM" id="SSF56059">
    <property type="entry name" value="Glutathione synthetase ATP-binding domain-like"/>
    <property type="match status" value="1"/>
</dbReference>
<gene>
    <name evidence="2" type="ORF">IMCC3317_42190</name>
</gene>
<dbReference type="GO" id="GO:0005737">
    <property type="term" value="C:cytoplasm"/>
    <property type="evidence" value="ECO:0007669"/>
    <property type="project" value="TreeGrafter"/>
</dbReference>
<evidence type="ECO:0000313" key="2">
    <source>
        <dbReference type="EMBL" id="QHI38819.1"/>
    </source>
</evidence>
<proteinExistence type="predicted"/>
<dbReference type="GO" id="GO:0018169">
    <property type="term" value="F:ribosomal S6-glutamic acid ligase activity"/>
    <property type="evidence" value="ECO:0007669"/>
    <property type="project" value="TreeGrafter"/>
</dbReference>
<dbReference type="AlphaFoldDB" id="A0A7L4ZQR4"/>
<evidence type="ECO:0000313" key="3">
    <source>
        <dbReference type="Proteomes" id="UP000464657"/>
    </source>
</evidence>
<dbReference type="KEGG" id="kan:IMCC3317_42190"/>
<evidence type="ECO:0000259" key="1">
    <source>
        <dbReference type="Pfam" id="PF08443"/>
    </source>
</evidence>
<dbReference type="GO" id="GO:0009432">
    <property type="term" value="P:SOS response"/>
    <property type="evidence" value="ECO:0007669"/>
    <property type="project" value="TreeGrafter"/>
</dbReference>
<sequence length="325" mass="37971">MILILSQRLREVSTETLMEWLDFLGGKHKRINGLNILEFDLVKDQKTLKLKDFQIPLNDVNVIYFRRYMSFEKLFNFKTLNLDNRSNSNLLNHISSELKTNYTYFLSLFPKAAKISSLKSEKDLNKLVILKEAEKVGFSIPDFLVTANKNSLKQFITKHGKCIVKPMSECCTYIVDKTIYKMLTELITVDTLPSIPEKFFPSFFQNCIEKKYEIRVFFVDNTCYSMAIFSQSNTKTTTDFRNYDYVKPNRIVPYKLPSLEAEKIITFINKMNFKIGSIDLIKSVANEYIFLEVNLNGQYGMLSHACNYHLDKKIAHYLMNQQTES</sequence>
<dbReference type="InterPro" id="IPR026455">
    <property type="entry name" value="GRASP_w_spasm"/>
</dbReference>
<name>A0A7L4ZQR4_9FLAO</name>
<dbReference type="NCBIfam" id="TIGR04192">
    <property type="entry name" value="GRASP_w_spasm"/>
    <property type="match status" value="1"/>
</dbReference>
<feature type="domain" description="ATP-grasp fold RimK-type" evidence="1">
    <location>
        <begin position="135"/>
        <end position="318"/>
    </location>
</feature>
<protein>
    <recommendedName>
        <fullName evidence="1">ATP-grasp fold RimK-type domain-containing protein</fullName>
    </recommendedName>
</protein>